<sequence length="332" mass="39006">EMVKFEHRCTFYLFLAVSYCLLFSIFGREKKCVHSTNANQTLHHLINTQPIENLLLHSPSVNGRSYRLLFLVVTSVNERKEREEIRRTWAARKQSRLRSMEDALVVFVIGRSPLVEEEALEYRDILQVDIDDTYRNMVYKIEIAFRWVSLTIDSQFVVKVDSDTVVHIDRLDEQLERLDQRGSDHWMACFRIQNSQPIRDSCNEWYISSEDYPPNVLPDYCAGPFYAMKRNSFERIVRRMGSIRVIEVEDAFFTGIVAGGIVDLFCAAEMIVPRYTDYSECSSNSPSLSVLNTHFQFNGYKSRKNLTTAFERLKYPYCHTFYTPFFHPYFTC</sequence>
<name>A0AAN4ZMI6_9BILA</name>
<dbReference type="Proteomes" id="UP001328107">
    <property type="component" value="Unassembled WGS sequence"/>
</dbReference>
<feature type="non-terminal residue" evidence="11">
    <location>
        <position position="1"/>
    </location>
</feature>
<dbReference type="GO" id="GO:0000139">
    <property type="term" value="C:Golgi membrane"/>
    <property type="evidence" value="ECO:0007669"/>
    <property type="project" value="UniProtKB-SubCell"/>
</dbReference>
<evidence type="ECO:0000256" key="6">
    <source>
        <dbReference type="ARBA" id="ARBA00022968"/>
    </source>
</evidence>
<keyword evidence="7 10" id="KW-1133">Transmembrane helix</keyword>
<reference evidence="12" key="1">
    <citation type="submission" date="2022-10" db="EMBL/GenBank/DDBJ databases">
        <title>Genome assembly of Pristionchus species.</title>
        <authorList>
            <person name="Yoshida K."/>
            <person name="Sommer R.J."/>
        </authorList>
    </citation>
    <scope>NUCLEOTIDE SEQUENCE [LARGE SCALE GENOMIC DNA]</scope>
    <source>
        <strain evidence="12">RS5460</strain>
    </source>
</reference>
<comment type="subcellular location">
    <subcellularLocation>
        <location evidence="1 10">Golgi apparatus membrane</location>
        <topology evidence="1 10">Single-pass type II membrane protein</topology>
    </subcellularLocation>
</comment>
<keyword evidence="12" id="KW-1185">Reference proteome</keyword>
<keyword evidence="5 10" id="KW-0812">Transmembrane</keyword>
<comment type="similarity">
    <text evidence="2 10">Belongs to the glycosyltransferase 31 family.</text>
</comment>
<protein>
    <recommendedName>
        <fullName evidence="10">Hexosyltransferase</fullName>
        <ecNumber evidence="10">2.4.1.-</ecNumber>
    </recommendedName>
</protein>
<keyword evidence="4" id="KW-0808">Transferase</keyword>
<gene>
    <name evidence="11" type="ORF">PMAYCL1PPCAC_12194</name>
</gene>
<dbReference type="Pfam" id="PF01762">
    <property type="entry name" value="Galactosyl_T"/>
    <property type="match status" value="1"/>
</dbReference>
<dbReference type="GO" id="GO:0016758">
    <property type="term" value="F:hexosyltransferase activity"/>
    <property type="evidence" value="ECO:0007669"/>
    <property type="project" value="InterPro"/>
</dbReference>
<keyword evidence="6 10" id="KW-0735">Signal-anchor</keyword>
<dbReference type="AlphaFoldDB" id="A0AAN4ZMI6"/>
<feature type="non-terminal residue" evidence="11">
    <location>
        <position position="332"/>
    </location>
</feature>
<evidence type="ECO:0000256" key="7">
    <source>
        <dbReference type="ARBA" id="ARBA00022989"/>
    </source>
</evidence>
<evidence type="ECO:0000256" key="2">
    <source>
        <dbReference type="ARBA" id="ARBA00008661"/>
    </source>
</evidence>
<dbReference type="PANTHER" id="PTHR11214">
    <property type="entry name" value="BETA-1,3-N-ACETYLGLUCOSAMINYLTRANSFERASE"/>
    <property type="match status" value="1"/>
</dbReference>
<evidence type="ECO:0000256" key="4">
    <source>
        <dbReference type="ARBA" id="ARBA00022679"/>
    </source>
</evidence>
<keyword evidence="3 10" id="KW-0328">Glycosyltransferase</keyword>
<dbReference type="EC" id="2.4.1.-" evidence="10"/>
<proteinExistence type="inferred from homology"/>
<keyword evidence="9 10" id="KW-0472">Membrane</keyword>
<evidence type="ECO:0000256" key="9">
    <source>
        <dbReference type="ARBA" id="ARBA00023136"/>
    </source>
</evidence>
<dbReference type="GO" id="GO:0006493">
    <property type="term" value="P:protein O-linked glycosylation"/>
    <property type="evidence" value="ECO:0007669"/>
    <property type="project" value="TreeGrafter"/>
</dbReference>
<dbReference type="SUPFAM" id="SSF53448">
    <property type="entry name" value="Nucleotide-diphospho-sugar transferases"/>
    <property type="match status" value="1"/>
</dbReference>
<evidence type="ECO:0000256" key="3">
    <source>
        <dbReference type="ARBA" id="ARBA00022676"/>
    </source>
</evidence>
<evidence type="ECO:0000313" key="11">
    <source>
        <dbReference type="EMBL" id="GMR41999.1"/>
    </source>
</evidence>
<accession>A0AAN4ZMI6</accession>
<evidence type="ECO:0000256" key="1">
    <source>
        <dbReference type="ARBA" id="ARBA00004323"/>
    </source>
</evidence>
<feature type="transmembrane region" description="Helical" evidence="10">
    <location>
        <begin position="9"/>
        <end position="27"/>
    </location>
</feature>
<dbReference type="PANTHER" id="PTHR11214:SF391">
    <property type="entry name" value="BETA-1,3-GALACTOSYLTRANSFERASE BRE-2-RELATED"/>
    <property type="match status" value="1"/>
</dbReference>
<dbReference type="InterPro" id="IPR002659">
    <property type="entry name" value="Glyco_trans_31"/>
</dbReference>
<evidence type="ECO:0000256" key="5">
    <source>
        <dbReference type="ARBA" id="ARBA00022692"/>
    </source>
</evidence>
<keyword evidence="8 10" id="KW-0333">Golgi apparatus</keyword>
<dbReference type="EMBL" id="BTRK01000003">
    <property type="protein sequence ID" value="GMR41999.1"/>
    <property type="molecule type" value="Genomic_DNA"/>
</dbReference>
<evidence type="ECO:0000256" key="10">
    <source>
        <dbReference type="RuleBase" id="RU363063"/>
    </source>
</evidence>
<evidence type="ECO:0000313" key="12">
    <source>
        <dbReference type="Proteomes" id="UP001328107"/>
    </source>
</evidence>
<dbReference type="InterPro" id="IPR029044">
    <property type="entry name" value="Nucleotide-diphossugar_trans"/>
</dbReference>
<dbReference type="Gene3D" id="3.90.550.50">
    <property type="match status" value="1"/>
</dbReference>
<organism evidence="11 12">
    <name type="scientific">Pristionchus mayeri</name>
    <dbReference type="NCBI Taxonomy" id="1317129"/>
    <lineage>
        <taxon>Eukaryota</taxon>
        <taxon>Metazoa</taxon>
        <taxon>Ecdysozoa</taxon>
        <taxon>Nematoda</taxon>
        <taxon>Chromadorea</taxon>
        <taxon>Rhabditida</taxon>
        <taxon>Rhabditina</taxon>
        <taxon>Diplogasteromorpha</taxon>
        <taxon>Diplogasteroidea</taxon>
        <taxon>Neodiplogasteridae</taxon>
        <taxon>Pristionchus</taxon>
    </lineage>
</organism>
<comment type="caution">
    <text evidence="11">The sequence shown here is derived from an EMBL/GenBank/DDBJ whole genome shotgun (WGS) entry which is preliminary data.</text>
</comment>
<evidence type="ECO:0000256" key="8">
    <source>
        <dbReference type="ARBA" id="ARBA00023034"/>
    </source>
</evidence>